<proteinExistence type="predicted"/>
<dbReference type="Pfam" id="PF00096">
    <property type="entry name" value="zf-C2H2"/>
    <property type="match status" value="2"/>
</dbReference>
<feature type="region of interest" description="Disordered" evidence="8">
    <location>
        <begin position="264"/>
        <end position="306"/>
    </location>
</feature>
<keyword evidence="6" id="KW-0539">Nucleus</keyword>
<dbReference type="PANTHER" id="PTHR24406">
    <property type="entry name" value="TRANSCRIPTIONAL REPRESSOR CTCFL-RELATED"/>
    <property type="match status" value="1"/>
</dbReference>
<feature type="region of interest" description="Disordered" evidence="8">
    <location>
        <begin position="210"/>
        <end position="235"/>
    </location>
</feature>
<feature type="domain" description="C2H2-type" evidence="9">
    <location>
        <begin position="186"/>
        <end position="221"/>
    </location>
</feature>
<dbReference type="AlphaFoldDB" id="A0A9W6TYK4"/>
<sequence length="727" mass="79675">MATQETVSNPGAVTASKPLHEVFPVRQVLGMLQRNERLSEQPAPRPIAPAKESNERQENQDSNSQPAPPQSEDIVSESPPYQPDDASQESNPATGEPAVELNCPRCGKDFSSGTSLRIHLSNVYPCDPVRPTVLPKDDKLESKTCYKCGKTFASWQGLRGHLNRIKPCNQEKATSTIPRRRPAATRTCTKCGKTFSSPQSLRIHMNRVKPCDQDKKSGSAPTTPPPATAPPTTSLMMNTDQLKKEAERKANARYQARKAYLKKRGRLGELGDPPSSLYSSGDDRKTSDESTLAPDLKRSASDGPLLQIGSSASMYLENKRLRVEEKGLHDNTLTNSPSDVSGLTQPSIPMPLQPIPRKKTSPGDGSFVHRSNKKNHGGDLLAGGCSCPPCVRRWARTLMNRMQQLEDEVIMLRQNKTASGSSSARGIGAAVPNKPTPVPQMSSSEAVQHQAVEIGQPDANAGAQSSYAKVDDLPKPVDIFRALGRSRTATAYADRTDPSGVMRNNSTGLQVSTSRTSGDMIQANTQQQSSPATAVLQALGADRRSLMDAYSYMNEQIQLNEKTVEDSTGHIQILMGIDHATAMDFRKQVAELRTSITAEKSKRDVTVASLIAHELKPRRNEFKTLLESTEMQDYPKEEEEYHTKWSEIDNQVSLKDKILSELEKQMASLGDSGGNNRSRYAQMGELSSKIAAEYAAKMALESYRESIYLGLVKSSTRIRSLVRSALL</sequence>
<dbReference type="Pfam" id="PF13912">
    <property type="entry name" value="zf-C2H2_6"/>
    <property type="match status" value="1"/>
</dbReference>
<keyword evidence="5" id="KW-0862">Zinc</keyword>
<keyword evidence="11" id="KW-1185">Reference proteome</keyword>
<evidence type="ECO:0000259" key="9">
    <source>
        <dbReference type="PROSITE" id="PS50157"/>
    </source>
</evidence>
<feature type="compositionally biased region" description="Polar residues" evidence="8">
    <location>
        <begin position="1"/>
        <end position="11"/>
    </location>
</feature>
<accession>A0A9W6TYK4</accession>
<feature type="domain" description="C2H2-type" evidence="9">
    <location>
        <begin position="101"/>
        <end position="124"/>
    </location>
</feature>
<keyword evidence="2" id="KW-0479">Metal-binding</keyword>
<evidence type="ECO:0000256" key="4">
    <source>
        <dbReference type="ARBA" id="ARBA00022771"/>
    </source>
</evidence>
<evidence type="ECO:0000313" key="10">
    <source>
        <dbReference type="EMBL" id="GMF21693.1"/>
    </source>
</evidence>
<dbReference type="InterPro" id="IPR050888">
    <property type="entry name" value="ZnF_C2H2-type_TF"/>
</dbReference>
<name>A0A9W6TYK4_9STRA</name>
<feature type="region of interest" description="Disordered" evidence="8">
    <location>
        <begin position="1"/>
        <end position="21"/>
    </location>
</feature>
<evidence type="ECO:0000256" key="3">
    <source>
        <dbReference type="ARBA" id="ARBA00022737"/>
    </source>
</evidence>
<evidence type="ECO:0000256" key="5">
    <source>
        <dbReference type="ARBA" id="ARBA00022833"/>
    </source>
</evidence>
<evidence type="ECO:0000256" key="8">
    <source>
        <dbReference type="SAM" id="MobiDB-lite"/>
    </source>
</evidence>
<dbReference type="GO" id="GO:0008270">
    <property type="term" value="F:zinc ion binding"/>
    <property type="evidence" value="ECO:0007669"/>
    <property type="project" value="UniProtKB-KW"/>
</dbReference>
<protein>
    <submittedName>
        <fullName evidence="10">Unnamed protein product</fullName>
    </submittedName>
</protein>
<dbReference type="EMBL" id="BSXW01000416">
    <property type="protein sequence ID" value="GMF21693.1"/>
    <property type="molecule type" value="Genomic_DNA"/>
</dbReference>
<organism evidence="10 11">
    <name type="scientific">Phytophthora lilii</name>
    <dbReference type="NCBI Taxonomy" id="2077276"/>
    <lineage>
        <taxon>Eukaryota</taxon>
        <taxon>Sar</taxon>
        <taxon>Stramenopiles</taxon>
        <taxon>Oomycota</taxon>
        <taxon>Peronosporomycetes</taxon>
        <taxon>Peronosporales</taxon>
        <taxon>Peronosporaceae</taxon>
        <taxon>Phytophthora</taxon>
    </lineage>
</organism>
<evidence type="ECO:0000256" key="1">
    <source>
        <dbReference type="ARBA" id="ARBA00004123"/>
    </source>
</evidence>
<dbReference type="InterPro" id="IPR036236">
    <property type="entry name" value="Znf_C2H2_sf"/>
</dbReference>
<evidence type="ECO:0000313" key="11">
    <source>
        <dbReference type="Proteomes" id="UP001165083"/>
    </source>
</evidence>
<keyword evidence="4 7" id="KW-0863">Zinc-finger</keyword>
<dbReference type="Gene3D" id="3.30.160.60">
    <property type="entry name" value="Classic Zinc Finger"/>
    <property type="match status" value="2"/>
</dbReference>
<dbReference type="PROSITE" id="PS50157">
    <property type="entry name" value="ZINC_FINGER_C2H2_2"/>
    <property type="match status" value="2"/>
</dbReference>
<gene>
    <name evidence="10" type="ORF">Plil01_000857900</name>
</gene>
<keyword evidence="3" id="KW-0677">Repeat</keyword>
<dbReference type="GO" id="GO:0005634">
    <property type="term" value="C:nucleus"/>
    <property type="evidence" value="ECO:0007669"/>
    <property type="project" value="UniProtKB-SubCell"/>
</dbReference>
<feature type="region of interest" description="Disordered" evidence="8">
    <location>
        <begin position="33"/>
        <end position="98"/>
    </location>
</feature>
<dbReference type="Proteomes" id="UP001165083">
    <property type="component" value="Unassembled WGS sequence"/>
</dbReference>
<dbReference type="OrthoDB" id="9411774at2759"/>
<evidence type="ECO:0000256" key="6">
    <source>
        <dbReference type="ARBA" id="ARBA00023242"/>
    </source>
</evidence>
<reference evidence="10" key="1">
    <citation type="submission" date="2023-04" db="EMBL/GenBank/DDBJ databases">
        <title>Phytophthora lilii NBRC 32176.</title>
        <authorList>
            <person name="Ichikawa N."/>
            <person name="Sato H."/>
            <person name="Tonouchi N."/>
        </authorList>
    </citation>
    <scope>NUCLEOTIDE SEQUENCE</scope>
    <source>
        <strain evidence="10">NBRC 32176</strain>
    </source>
</reference>
<dbReference type="SUPFAM" id="SSF57667">
    <property type="entry name" value="beta-beta-alpha zinc fingers"/>
    <property type="match status" value="1"/>
</dbReference>
<evidence type="ECO:0000256" key="7">
    <source>
        <dbReference type="PROSITE-ProRule" id="PRU00042"/>
    </source>
</evidence>
<dbReference type="InterPro" id="IPR013087">
    <property type="entry name" value="Znf_C2H2_type"/>
</dbReference>
<comment type="subcellular location">
    <subcellularLocation>
        <location evidence="1">Nucleus</location>
    </subcellularLocation>
</comment>
<comment type="caution">
    <text evidence="10">The sequence shown here is derived from an EMBL/GenBank/DDBJ whole genome shotgun (WGS) entry which is preliminary data.</text>
</comment>
<evidence type="ECO:0000256" key="2">
    <source>
        <dbReference type="ARBA" id="ARBA00022723"/>
    </source>
</evidence>